<evidence type="ECO:0000313" key="1">
    <source>
        <dbReference type="EMBL" id="RCW69696.1"/>
    </source>
</evidence>
<protein>
    <submittedName>
        <fullName evidence="1">Uncharacterized protein DUF3939</fullName>
    </submittedName>
</protein>
<sequence length="153" mass="18390">MWEKYKKKKEIKKKEYPIKDISFDEVQKAIQLFSRELPKHIPLSVIVNDDLTLDYHLLAPILKGIPKETYYMSKETYDLFEEKDYELAKNLDEVQRAVDKYMDITDELPIISGDPYRKISFHKLQQLNLLKDRPNRDFYITDQEFLVTSEKPR</sequence>
<proteinExistence type="predicted"/>
<dbReference type="EMBL" id="QPJJ01000007">
    <property type="protein sequence ID" value="RCW69696.1"/>
    <property type="molecule type" value="Genomic_DNA"/>
</dbReference>
<organism evidence="1 2">
    <name type="scientific">Saliterribacillus persicus</name>
    <dbReference type="NCBI Taxonomy" id="930114"/>
    <lineage>
        <taxon>Bacteria</taxon>
        <taxon>Bacillati</taxon>
        <taxon>Bacillota</taxon>
        <taxon>Bacilli</taxon>
        <taxon>Bacillales</taxon>
        <taxon>Bacillaceae</taxon>
        <taxon>Saliterribacillus</taxon>
    </lineage>
</organism>
<accession>A0A368XRB6</accession>
<dbReference type="OrthoDB" id="2352834at2"/>
<dbReference type="Proteomes" id="UP000252585">
    <property type="component" value="Unassembled WGS sequence"/>
</dbReference>
<dbReference type="RefSeq" id="WP_114352918.1">
    <property type="nucleotide sequence ID" value="NZ_QPJJ01000007.1"/>
</dbReference>
<gene>
    <name evidence="1" type="ORF">DFR57_10784</name>
</gene>
<dbReference type="Pfam" id="PF13075">
    <property type="entry name" value="DUF3939"/>
    <property type="match status" value="1"/>
</dbReference>
<comment type="caution">
    <text evidence="1">The sequence shown here is derived from an EMBL/GenBank/DDBJ whole genome shotgun (WGS) entry which is preliminary data.</text>
</comment>
<reference evidence="1 2" key="1">
    <citation type="submission" date="2018-07" db="EMBL/GenBank/DDBJ databases">
        <title>Genomic Encyclopedia of Type Strains, Phase IV (KMG-IV): sequencing the most valuable type-strain genomes for metagenomic binning, comparative biology and taxonomic classification.</title>
        <authorList>
            <person name="Goeker M."/>
        </authorList>
    </citation>
    <scope>NUCLEOTIDE SEQUENCE [LARGE SCALE GENOMIC DNA]</scope>
    <source>
        <strain evidence="1 2">DSM 27696</strain>
    </source>
</reference>
<keyword evidence="2" id="KW-1185">Reference proteome</keyword>
<dbReference type="AlphaFoldDB" id="A0A368XRB6"/>
<name>A0A368XRB6_9BACI</name>
<evidence type="ECO:0000313" key="2">
    <source>
        <dbReference type="Proteomes" id="UP000252585"/>
    </source>
</evidence>
<dbReference type="InterPro" id="IPR025071">
    <property type="entry name" value="DUF3939"/>
</dbReference>